<evidence type="ECO:0000313" key="2">
    <source>
        <dbReference type="EMBL" id="CAK7917362.1"/>
    </source>
</evidence>
<evidence type="ECO:0000256" key="1">
    <source>
        <dbReference type="SAM" id="MobiDB-lite"/>
    </source>
</evidence>
<feature type="compositionally biased region" description="Polar residues" evidence="1">
    <location>
        <begin position="78"/>
        <end position="87"/>
    </location>
</feature>
<gene>
    <name evidence="2" type="ORF">PM001_LOCUS5581</name>
</gene>
<accession>A0AAV1TDP8</accession>
<feature type="region of interest" description="Disordered" evidence="1">
    <location>
        <begin position="78"/>
        <end position="114"/>
    </location>
</feature>
<feature type="compositionally biased region" description="Basic and acidic residues" evidence="1">
    <location>
        <begin position="92"/>
        <end position="114"/>
    </location>
</feature>
<evidence type="ECO:0000313" key="3">
    <source>
        <dbReference type="Proteomes" id="UP001162060"/>
    </source>
</evidence>
<protein>
    <submittedName>
        <fullName evidence="2">Uncharacterized protein</fullName>
    </submittedName>
</protein>
<comment type="caution">
    <text evidence="2">The sequence shown here is derived from an EMBL/GenBank/DDBJ whole genome shotgun (WGS) entry which is preliminary data.</text>
</comment>
<proteinExistence type="predicted"/>
<sequence>MITLDAEEDDSFHVTFEGYTHLSDSEWEVVGRMSALMGEPAISGMLDSFDGYQQLAAINKFLQSQLAVKRQKIALLQQQGSHQSTGGPTRMRRPETLKIDISRYKGTDEDSRQS</sequence>
<organism evidence="2 3">
    <name type="scientific">Peronospora matthiolae</name>
    <dbReference type="NCBI Taxonomy" id="2874970"/>
    <lineage>
        <taxon>Eukaryota</taxon>
        <taxon>Sar</taxon>
        <taxon>Stramenopiles</taxon>
        <taxon>Oomycota</taxon>
        <taxon>Peronosporomycetes</taxon>
        <taxon>Peronosporales</taxon>
        <taxon>Peronosporaceae</taxon>
        <taxon>Peronospora</taxon>
    </lineage>
</organism>
<dbReference type="EMBL" id="CAKLBY020000046">
    <property type="protein sequence ID" value="CAK7917362.1"/>
    <property type="molecule type" value="Genomic_DNA"/>
</dbReference>
<dbReference type="AlphaFoldDB" id="A0AAV1TDP8"/>
<name>A0AAV1TDP8_9STRA</name>
<dbReference type="Proteomes" id="UP001162060">
    <property type="component" value="Unassembled WGS sequence"/>
</dbReference>
<reference evidence="2" key="1">
    <citation type="submission" date="2024-01" db="EMBL/GenBank/DDBJ databases">
        <authorList>
            <person name="Webb A."/>
        </authorList>
    </citation>
    <scope>NUCLEOTIDE SEQUENCE</scope>
    <source>
        <strain evidence="2">Pm1</strain>
    </source>
</reference>